<organism evidence="2 3">
    <name type="scientific">Lodderomyces beijingensis</name>
    <dbReference type="NCBI Taxonomy" id="1775926"/>
    <lineage>
        <taxon>Eukaryota</taxon>
        <taxon>Fungi</taxon>
        <taxon>Dikarya</taxon>
        <taxon>Ascomycota</taxon>
        <taxon>Saccharomycotina</taxon>
        <taxon>Pichiomycetes</taxon>
        <taxon>Debaryomycetaceae</taxon>
        <taxon>Candida/Lodderomyces clade</taxon>
        <taxon>Lodderomyces</taxon>
    </lineage>
</organism>
<evidence type="ECO:0000313" key="3">
    <source>
        <dbReference type="Proteomes" id="UP001497383"/>
    </source>
</evidence>
<reference evidence="2 3" key="1">
    <citation type="submission" date="2024-03" db="EMBL/GenBank/DDBJ databases">
        <authorList>
            <person name="Brejova B."/>
        </authorList>
    </citation>
    <scope>NUCLEOTIDE SEQUENCE [LARGE SCALE GENOMIC DNA]</scope>
    <source>
        <strain evidence="2 3">CBS 14171</strain>
    </source>
</reference>
<dbReference type="Proteomes" id="UP001497383">
    <property type="component" value="Chromosome 6"/>
</dbReference>
<dbReference type="EMBL" id="OZ022410">
    <property type="protein sequence ID" value="CAK9441269.1"/>
    <property type="molecule type" value="Genomic_DNA"/>
</dbReference>
<accession>A0ABP0ZS23</accession>
<sequence length="398" mass="44123">MINAISSPLPPYTAVDPSSKDVGAPHEPPCSDTQQGPGEIEATTASKHPPTATATVAGAGAAGADSTVATLVNDFDKIDVSHPDSTSESESKSSAKPQRQVSCSYCTKERKLVMSSSRPAHVFGVYVSEDSRLKYEQSLKSKDDALRTLQQNGIGIPVLKGVFNTKIDDPLFMTFWKYYPPEFGSFDFQKDYKTFCTVKRYNRPSYDCYVFEFTPDISSPESNFSITMFSHCVRPINDYIYNGERTRWVDESKNSSTSDFKRRRFSFSSKIQHEFKHTLLSPLQPALTDDWDGSSTKLEVRSPSSLMKVALGLSAKSPGEYYGNGVFGKCTKEAKKPAVLKLRDSCTRKDMHLECVVSVGIDALVSACIVKVLLTSKSYIDNDKKRQYQLQNPNSFAA</sequence>
<evidence type="ECO:0000256" key="1">
    <source>
        <dbReference type="SAM" id="MobiDB-lite"/>
    </source>
</evidence>
<name>A0ABP0ZS23_9ASCO</name>
<dbReference type="RefSeq" id="XP_066832076.1">
    <property type="nucleotide sequence ID" value="XM_066975437.1"/>
</dbReference>
<keyword evidence="3" id="KW-1185">Reference proteome</keyword>
<feature type="compositionally biased region" description="Low complexity" evidence="1">
    <location>
        <begin position="51"/>
        <end position="60"/>
    </location>
</feature>
<evidence type="ECO:0000313" key="2">
    <source>
        <dbReference type="EMBL" id="CAK9441269.1"/>
    </source>
</evidence>
<proteinExistence type="predicted"/>
<protein>
    <submittedName>
        <fullName evidence="2">Uncharacterized protein</fullName>
    </submittedName>
</protein>
<feature type="region of interest" description="Disordered" evidence="1">
    <location>
        <begin position="1"/>
        <end position="60"/>
    </location>
</feature>
<feature type="region of interest" description="Disordered" evidence="1">
    <location>
        <begin position="80"/>
        <end position="100"/>
    </location>
</feature>
<dbReference type="GeneID" id="92210334"/>
<gene>
    <name evidence="2" type="ORF">LODBEIA_P51380</name>
</gene>